<evidence type="ECO:0000256" key="6">
    <source>
        <dbReference type="ARBA" id="ARBA00022989"/>
    </source>
</evidence>
<dbReference type="OrthoDB" id="276989at2759"/>
<name>A0A9W7LV71_HIBTR</name>
<keyword evidence="6" id="KW-1133">Transmembrane helix</keyword>
<dbReference type="InterPro" id="IPR023395">
    <property type="entry name" value="MCP_dom_sf"/>
</dbReference>
<evidence type="ECO:0000256" key="1">
    <source>
        <dbReference type="ARBA" id="ARBA00004141"/>
    </source>
</evidence>
<proteinExistence type="inferred from homology"/>
<dbReference type="AlphaFoldDB" id="A0A9W7LV71"/>
<comment type="subcellular location">
    <subcellularLocation>
        <location evidence="1">Membrane</location>
        <topology evidence="1">Multi-pass membrane protein</topology>
    </subcellularLocation>
</comment>
<dbReference type="Proteomes" id="UP001165190">
    <property type="component" value="Unassembled WGS sequence"/>
</dbReference>
<evidence type="ECO:0000256" key="9">
    <source>
        <dbReference type="RuleBase" id="RU000488"/>
    </source>
</evidence>
<evidence type="ECO:0000313" key="10">
    <source>
        <dbReference type="EMBL" id="GMI77091.1"/>
    </source>
</evidence>
<dbReference type="EMBL" id="BSYR01000013">
    <property type="protein sequence ID" value="GMI77091.1"/>
    <property type="molecule type" value="Genomic_DNA"/>
</dbReference>
<evidence type="ECO:0000256" key="7">
    <source>
        <dbReference type="ARBA" id="ARBA00023136"/>
    </source>
</evidence>
<dbReference type="PROSITE" id="PS50920">
    <property type="entry name" value="SOLCAR"/>
    <property type="match status" value="1"/>
</dbReference>
<dbReference type="Gene3D" id="1.50.40.10">
    <property type="entry name" value="Mitochondrial carrier domain"/>
    <property type="match status" value="1"/>
</dbReference>
<evidence type="ECO:0000256" key="3">
    <source>
        <dbReference type="ARBA" id="ARBA00022448"/>
    </source>
</evidence>
<accession>A0A9W7LV71</accession>
<comment type="caution">
    <text evidence="10">The sequence shown here is derived from an EMBL/GenBank/DDBJ whole genome shotgun (WGS) entry which is preliminary data.</text>
</comment>
<gene>
    <name evidence="10" type="ORF">HRI_001378400</name>
</gene>
<evidence type="ECO:0000256" key="4">
    <source>
        <dbReference type="ARBA" id="ARBA00022692"/>
    </source>
</evidence>
<evidence type="ECO:0000256" key="2">
    <source>
        <dbReference type="ARBA" id="ARBA00006375"/>
    </source>
</evidence>
<evidence type="ECO:0000313" key="11">
    <source>
        <dbReference type="Proteomes" id="UP001165190"/>
    </source>
</evidence>
<evidence type="ECO:0000256" key="8">
    <source>
        <dbReference type="PROSITE-ProRule" id="PRU00282"/>
    </source>
</evidence>
<reference evidence="10" key="1">
    <citation type="submission" date="2023-05" db="EMBL/GenBank/DDBJ databases">
        <title>Genome and transcriptome analyses reveal genes involved in the formation of fine ridges on petal epidermal cells in Hibiscus trionum.</title>
        <authorList>
            <person name="Koshimizu S."/>
            <person name="Masuda S."/>
            <person name="Ishii T."/>
            <person name="Shirasu K."/>
            <person name="Hoshino A."/>
            <person name="Arita M."/>
        </authorList>
    </citation>
    <scope>NUCLEOTIDE SEQUENCE</scope>
    <source>
        <strain evidence="10">Hamamatsu line</strain>
    </source>
</reference>
<comment type="similarity">
    <text evidence="2 9">Belongs to the mitochondrial carrier (TC 2.A.29) family.</text>
</comment>
<protein>
    <submittedName>
        <fullName evidence="10">MitoFerrinLike1</fullName>
    </submittedName>
</protein>
<keyword evidence="11" id="KW-1185">Reference proteome</keyword>
<dbReference type="Pfam" id="PF00153">
    <property type="entry name" value="Mito_carr"/>
    <property type="match status" value="1"/>
</dbReference>
<keyword evidence="3 9" id="KW-0813">Transport</keyword>
<keyword evidence="4 8" id="KW-0812">Transmembrane</keyword>
<keyword evidence="7 8" id="KW-0472">Membrane</keyword>
<evidence type="ECO:0000256" key="5">
    <source>
        <dbReference type="ARBA" id="ARBA00022737"/>
    </source>
</evidence>
<dbReference type="InterPro" id="IPR018108">
    <property type="entry name" value="MCP_transmembrane"/>
</dbReference>
<dbReference type="PANTHER" id="PTHR45667">
    <property type="entry name" value="S-ADENOSYLMETHIONINE MITOCHONDRIAL CARRIER PROTEIN"/>
    <property type="match status" value="1"/>
</dbReference>
<dbReference type="GO" id="GO:0016020">
    <property type="term" value="C:membrane"/>
    <property type="evidence" value="ECO:0007669"/>
    <property type="project" value="UniProtKB-SubCell"/>
</dbReference>
<organism evidence="10 11">
    <name type="scientific">Hibiscus trionum</name>
    <name type="common">Flower of an hour</name>
    <dbReference type="NCBI Taxonomy" id="183268"/>
    <lineage>
        <taxon>Eukaryota</taxon>
        <taxon>Viridiplantae</taxon>
        <taxon>Streptophyta</taxon>
        <taxon>Embryophyta</taxon>
        <taxon>Tracheophyta</taxon>
        <taxon>Spermatophyta</taxon>
        <taxon>Magnoliopsida</taxon>
        <taxon>eudicotyledons</taxon>
        <taxon>Gunneridae</taxon>
        <taxon>Pentapetalae</taxon>
        <taxon>rosids</taxon>
        <taxon>malvids</taxon>
        <taxon>Malvales</taxon>
        <taxon>Malvaceae</taxon>
        <taxon>Malvoideae</taxon>
        <taxon>Hibiscus</taxon>
    </lineage>
</organism>
<sequence length="100" mass="10719">MAGAISASLTTPLNVVKTRLMTQVHGSQVAAAMYSGVNATVKQILKEEGWIGLTSGLGPRVVHSSCFSALDYFAFETARLAILDRYLKHKELSKINVAPA</sequence>
<feature type="repeat" description="Solcar" evidence="8">
    <location>
        <begin position="1"/>
        <end position="81"/>
    </location>
</feature>
<dbReference type="SUPFAM" id="SSF103506">
    <property type="entry name" value="Mitochondrial carrier"/>
    <property type="match status" value="1"/>
</dbReference>
<keyword evidence="5" id="KW-0677">Repeat</keyword>